<dbReference type="InterPro" id="IPR013010">
    <property type="entry name" value="Znf_SIAH"/>
</dbReference>
<dbReference type="EMBL" id="OU892278">
    <property type="protein sequence ID" value="CAG9764131.1"/>
    <property type="molecule type" value="Genomic_DNA"/>
</dbReference>
<organism evidence="6 7">
    <name type="scientific">Ceutorhynchus assimilis</name>
    <name type="common">cabbage seed weevil</name>
    <dbReference type="NCBI Taxonomy" id="467358"/>
    <lineage>
        <taxon>Eukaryota</taxon>
        <taxon>Metazoa</taxon>
        <taxon>Ecdysozoa</taxon>
        <taxon>Arthropoda</taxon>
        <taxon>Hexapoda</taxon>
        <taxon>Insecta</taxon>
        <taxon>Pterygota</taxon>
        <taxon>Neoptera</taxon>
        <taxon>Endopterygota</taxon>
        <taxon>Coleoptera</taxon>
        <taxon>Polyphaga</taxon>
        <taxon>Cucujiformia</taxon>
        <taxon>Curculionidae</taxon>
        <taxon>Ceutorhynchinae</taxon>
        <taxon>Ceutorhynchus</taxon>
    </lineage>
</organism>
<keyword evidence="2 4" id="KW-0863">Zinc-finger</keyword>
<dbReference type="Proteomes" id="UP001152799">
    <property type="component" value="Chromosome 2"/>
</dbReference>
<evidence type="ECO:0000259" key="5">
    <source>
        <dbReference type="PROSITE" id="PS51081"/>
    </source>
</evidence>
<dbReference type="Gene3D" id="3.30.40.10">
    <property type="entry name" value="Zinc/RING finger domain, C3HC4 (zinc finger)"/>
    <property type="match status" value="1"/>
</dbReference>
<evidence type="ECO:0000256" key="1">
    <source>
        <dbReference type="ARBA" id="ARBA00022723"/>
    </source>
</evidence>
<reference evidence="6" key="1">
    <citation type="submission" date="2022-01" db="EMBL/GenBank/DDBJ databases">
        <authorList>
            <person name="King R."/>
        </authorList>
    </citation>
    <scope>NUCLEOTIDE SEQUENCE</scope>
</reference>
<dbReference type="AlphaFoldDB" id="A0A9N9MG49"/>
<dbReference type="Pfam" id="PF21361">
    <property type="entry name" value="Sina_ZnF"/>
    <property type="match status" value="1"/>
</dbReference>
<evidence type="ECO:0000256" key="3">
    <source>
        <dbReference type="ARBA" id="ARBA00022833"/>
    </source>
</evidence>
<sequence>MAYALPESILSKQVCSNCKQYLSFPPTKNYFNGEIKCGRCSSINDNNCTVSSYEILAKNLMFPCVNRFGGCPKMLHYEDVKKHENHCVSNIVLKCPLCQEIEGSVLYLIHHFKIEHPKELLLKPKIVISDFSQKISNKIFLYCDYETARVFYLTISWEMRNFFLTCATIVDDRKIPQVFLKFFDEDDKLIHETNPEKCMGLPDFLSDREQFVFVPPAELTRFCCYIKFDHSAPLMQIQQFHLQKTDKYKKQTLRKMYLDEEFKNKYEQMDLRTFKLSANYLQLINEKIVLQIACDFCENFFASSGFDKKIYNDPSEDSSCFVCGTCYSRGITKSLKNSGTQKLELLDAGNSPFYLLNFYCKFGCNKFCRSGELLSHEDHCEFNMKRDLSGEEYVKLVFDKHFINGQKYNRENVILEPNKLKAKGKIFIATRDNFKCIIDYDVDYTHSKCNFHVNHNYDSRIYYILVHKWENQKFSVEYNDFSMKTIVDRDSPSMFAVILKEVHKDLEVFYDT</sequence>
<dbReference type="SUPFAM" id="SSF49599">
    <property type="entry name" value="TRAF domain-like"/>
    <property type="match status" value="1"/>
</dbReference>
<dbReference type="PROSITE" id="PS51081">
    <property type="entry name" value="ZF_SIAH"/>
    <property type="match status" value="1"/>
</dbReference>
<evidence type="ECO:0000313" key="6">
    <source>
        <dbReference type="EMBL" id="CAG9764131.1"/>
    </source>
</evidence>
<dbReference type="OrthoDB" id="6780401at2759"/>
<keyword evidence="1" id="KW-0479">Metal-binding</keyword>
<proteinExistence type="predicted"/>
<evidence type="ECO:0000313" key="7">
    <source>
        <dbReference type="Proteomes" id="UP001152799"/>
    </source>
</evidence>
<keyword evidence="3" id="KW-0862">Zinc</keyword>
<dbReference type="GO" id="GO:0008270">
    <property type="term" value="F:zinc ion binding"/>
    <property type="evidence" value="ECO:0007669"/>
    <property type="project" value="UniProtKB-KW"/>
</dbReference>
<feature type="domain" description="SIAH-type" evidence="5">
    <location>
        <begin position="59"/>
        <end position="117"/>
    </location>
</feature>
<dbReference type="InterPro" id="IPR013083">
    <property type="entry name" value="Znf_RING/FYVE/PHD"/>
</dbReference>
<accession>A0A9N9MG49</accession>
<evidence type="ECO:0000256" key="4">
    <source>
        <dbReference type="PROSITE-ProRule" id="PRU00455"/>
    </source>
</evidence>
<evidence type="ECO:0000256" key="2">
    <source>
        <dbReference type="ARBA" id="ARBA00022771"/>
    </source>
</evidence>
<name>A0A9N9MG49_9CUCU</name>
<keyword evidence="7" id="KW-1185">Reference proteome</keyword>
<protein>
    <recommendedName>
        <fullName evidence="5">SIAH-type domain-containing protein</fullName>
    </recommendedName>
</protein>
<gene>
    <name evidence="6" type="ORF">CEUTPL_LOCUS4776</name>
</gene>